<dbReference type="Proteomes" id="UP001589832">
    <property type="component" value="Unassembled WGS sequence"/>
</dbReference>
<feature type="transmembrane region" description="Helical" evidence="1">
    <location>
        <begin position="229"/>
        <end position="249"/>
    </location>
</feature>
<keyword evidence="1" id="KW-0472">Membrane</keyword>
<feature type="transmembrane region" description="Helical" evidence="1">
    <location>
        <begin position="201"/>
        <end position="223"/>
    </location>
</feature>
<accession>A0ABV6Q8Z6</accession>
<keyword evidence="1" id="KW-1133">Transmembrane helix</keyword>
<dbReference type="EMBL" id="JBHLTQ010000004">
    <property type="protein sequence ID" value="MFC0604744.1"/>
    <property type="molecule type" value="Genomic_DNA"/>
</dbReference>
<keyword evidence="1" id="KW-0812">Transmembrane</keyword>
<feature type="transmembrane region" description="Helical" evidence="1">
    <location>
        <begin position="72"/>
        <end position="92"/>
    </location>
</feature>
<evidence type="ECO:0000313" key="2">
    <source>
        <dbReference type="EMBL" id="MFC0604744.1"/>
    </source>
</evidence>
<feature type="transmembrane region" description="Helical" evidence="1">
    <location>
        <begin position="7"/>
        <end position="28"/>
    </location>
</feature>
<evidence type="ECO:0008006" key="4">
    <source>
        <dbReference type="Google" id="ProtNLM"/>
    </source>
</evidence>
<protein>
    <recommendedName>
        <fullName evidence="4">Prenyltransferase</fullName>
    </recommendedName>
</protein>
<proteinExistence type="predicted"/>
<feature type="transmembrane region" description="Helical" evidence="1">
    <location>
        <begin position="137"/>
        <end position="154"/>
    </location>
</feature>
<feature type="transmembrane region" description="Helical" evidence="1">
    <location>
        <begin position="40"/>
        <end position="60"/>
    </location>
</feature>
<keyword evidence="3" id="KW-1185">Reference proteome</keyword>
<gene>
    <name evidence="2" type="ORF">ACFFGA_09275</name>
</gene>
<organism evidence="2 3">
    <name type="scientific">Winogradskyella pulchriflava</name>
    <dbReference type="NCBI Taxonomy" id="1110688"/>
    <lineage>
        <taxon>Bacteria</taxon>
        <taxon>Pseudomonadati</taxon>
        <taxon>Bacteroidota</taxon>
        <taxon>Flavobacteriia</taxon>
        <taxon>Flavobacteriales</taxon>
        <taxon>Flavobacteriaceae</taxon>
        <taxon>Winogradskyella</taxon>
    </lineage>
</organism>
<feature type="transmembrane region" description="Helical" evidence="1">
    <location>
        <begin position="256"/>
        <end position="276"/>
    </location>
</feature>
<feature type="transmembrane region" description="Helical" evidence="1">
    <location>
        <begin position="98"/>
        <end position="117"/>
    </location>
</feature>
<evidence type="ECO:0000313" key="3">
    <source>
        <dbReference type="Proteomes" id="UP001589832"/>
    </source>
</evidence>
<comment type="caution">
    <text evidence="2">The sequence shown here is derived from an EMBL/GenBank/DDBJ whole genome shotgun (WGS) entry which is preliminary data.</text>
</comment>
<name>A0ABV6Q8Z6_9FLAO</name>
<feature type="transmembrane region" description="Helical" evidence="1">
    <location>
        <begin position="160"/>
        <end position="180"/>
    </location>
</feature>
<reference evidence="2 3" key="1">
    <citation type="submission" date="2024-09" db="EMBL/GenBank/DDBJ databases">
        <authorList>
            <person name="Sun Q."/>
            <person name="Mori K."/>
        </authorList>
    </citation>
    <scope>NUCLEOTIDE SEQUENCE [LARGE SCALE GENOMIC DNA]</scope>
    <source>
        <strain evidence="2 3">NCAIM B.02481</strain>
    </source>
</reference>
<dbReference type="RefSeq" id="WP_386062896.1">
    <property type="nucleotide sequence ID" value="NZ_JBHLTQ010000004.1"/>
</dbReference>
<evidence type="ECO:0000256" key="1">
    <source>
        <dbReference type="SAM" id="Phobius"/>
    </source>
</evidence>
<sequence>MNGLKHIFNFYLNSSIHVAFAVFAFTWVTLIQFKLGYDKSVLYFVFFATITGYNFVKYFGIAKFHHRSLANWLKMIQVFSLIAFIAMCYFAFQLQEETLIYLSVFGLITFLYAVPLLPMRYFRDSQMNLRQINGLKIYIIALVWAFTTVVLPLIENDVVFTADAFITIIQRFVFVIVLMLPFEIRDLNFDSIKLGTIPQRIGVKLTKIIGVLLLMVFFFLEYFKDELTAGSIVSTLIIVFITMLFVIFSNKNQSEYYSAFWVEAVPIMWLIILLVLR</sequence>